<feature type="compositionally biased region" description="Basic residues" evidence="1">
    <location>
        <begin position="110"/>
        <end position="120"/>
    </location>
</feature>
<evidence type="ECO:0000313" key="3">
    <source>
        <dbReference type="Proteomes" id="UP000799439"/>
    </source>
</evidence>
<gene>
    <name evidence="2" type="ORF">K461DRAFT_314693</name>
</gene>
<feature type="compositionally biased region" description="Low complexity" evidence="1">
    <location>
        <begin position="1"/>
        <end position="17"/>
    </location>
</feature>
<reference evidence="2" key="1">
    <citation type="journal article" date="2020" name="Stud. Mycol.">
        <title>101 Dothideomycetes genomes: a test case for predicting lifestyles and emergence of pathogens.</title>
        <authorList>
            <person name="Haridas S."/>
            <person name="Albert R."/>
            <person name="Binder M."/>
            <person name="Bloem J."/>
            <person name="Labutti K."/>
            <person name="Salamov A."/>
            <person name="Andreopoulos B."/>
            <person name="Baker S."/>
            <person name="Barry K."/>
            <person name="Bills G."/>
            <person name="Bluhm B."/>
            <person name="Cannon C."/>
            <person name="Castanera R."/>
            <person name="Culley D."/>
            <person name="Daum C."/>
            <person name="Ezra D."/>
            <person name="Gonzalez J."/>
            <person name="Henrissat B."/>
            <person name="Kuo A."/>
            <person name="Liang C."/>
            <person name="Lipzen A."/>
            <person name="Lutzoni F."/>
            <person name="Magnuson J."/>
            <person name="Mondo S."/>
            <person name="Nolan M."/>
            <person name="Ohm R."/>
            <person name="Pangilinan J."/>
            <person name="Park H.-J."/>
            <person name="Ramirez L."/>
            <person name="Alfaro M."/>
            <person name="Sun H."/>
            <person name="Tritt A."/>
            <person name="Yoshinaga Y."/>
            <person name="Zwiers L.-H."/>
            <person name="Turgeon B."/>
            <person name="Goodwin S."/>
            <person name="Spatafora J."/>
            <person name="Crous P."/>
            <person name="Grigoriev I."/>
        </authorList>
    </citation>
    <scope>NUCLEOTIDE SEQUENCE</scope>
    <source>
        <strain evidence="2">CBS 260.36</strain>
    </source>
</reference>
<dbReference type="PANTHER" id="PTHR28061">
    <property type="entry name" value="INO EIGHTY SUBUNIT 4"/>
    <property type="match status" value="1"/>
</dbReference>
<accession>A0A9P4MF67</accession>
<comment type="caution">
    <text evidence="2">The sequence shown here is derived from an EMBL/GenBank/DDBJ whole genome shotgun (WGS) entry which is preliminary data.</text>
</comment>
<dbReference type="InterPro" id="IPR013175">
    <property type="entry name" value="INO80_su_Ies4"/>
</dbReference>
<dbReference type="AlphaFoldDB" id="A0A9P4MF67"/>
<evidence type="ECO:0008006" key="4">
    <source>
        <dbReference type="Google" id="ProtNLM"/>
    </source>
</evidence>
<sequence>MSATTTMPSTPTIKTPSRSSKNSKTVILRLKPDLLAKFSPIRKTPKISLTPSKQNDDKVSESNDTPAPSTVGGTEDTPDPEVGKKKGTPGTKPGPKRTSSAANLDALMKPKGRPGPKKKPRLADGTIDRSQDAPRTSNVGAAGANSHKLGPKANMGAINAGLRALDRSGKACRKWDRKGFNLKSFTGVAWSVGSWTAPVRDSSTFSGDVKSDTSSTADVKPTMESSAVPSDSSHSGDLVPAPSNGIASSPAPIVV</sequence>
<name>A0A9P4MF67_9PEZI</name>
<dbReference type="Pfam" id="PF08193">
    <property type="entry name" value="INO80_Ies4"/>
    <property type="match status" value="1"/>
</dbReference>
<dbReference type="Proteomes" id="UP000799439">
    <property type="component" value="Unassembled WGS sequence"/>
</dbReference>
<dbReference type="OrthoDB" id="4093188at2759"/>
<dbReference type="EMBL" id="ML996089">
    <property type="protein sequence ID" value="KAF2150747.1"/>
    <property type="molecule type" value="Genomic_DNA"/>
</dbReference>
<dbReference type="PANTHER" id="PTHR28061:SF1">
    <property type="entry name" value="INO80 COMPLEX SUBUNIT 4"/>
    <property type="match status" value="1"/>
</dbReference>
<dbReference type="GO" id="GO:0031011">
    <property type="term" value="C:Ino80 complex"/>
    <property type="evidence" value="ECO:0007669"/>
    <property type="project" value="InterPro"/>
</dbReference>
<evidence type="ECO:0000313" key="2">
    <source>
        <dbReference type="EMBL" id="KAF2150747.1"/>
    </source>
</evidence>
<feature type="compositionally biased region" description="Polar residues" evidence="1">
    <location>
        <begin position="201"/>
        <end position="235"/>
    </location>
</feature>
<proteinExistence type="predicted"/>
<keyword evidence="3" id="KW-1185">Reference proteome</keyword>
<feature type="compositionally biased region" description="Polar residues" evidence="1">
    <location>
        <begin position="62"/>
        <end position="72"/>
    </location>
</feature>
<feature type="region of interest" description="Disordered" evidence="1">
    <location>
        <begin position="1"/>
        <end position="153"/>
    </location>
</feature>
<evidence type="ECO:0000256" key="1">
    <source>
        <dbReference type="SAM" id="MobiDB-lite"/>
    </source>
</evidence>
<feature type="region of interest" description="Disordered" evidence="1">
    <location>
        <begin position="200"/>
        <end position="255"/>
    </location>
</feature>
<organism evidence="2 3">
    <name type="scientific">Myriangium duriaei CBS 260.36</name>
    <dbReference type="NCBI Taxonomy" id="1168546"/>
    <lineage>
        <taxon>Eukaryota</taxon>
        <taxon>Fungi</taxon>
        <taxon>Dikarya</taxon>
        <taxon>Ascomycota</taxon>
        <taxon>Pezizomycotina</taxon>
        <taxon>Dothideomycetes</taxon>
        <taxon>Dothideomycetidae</taxon>
        <taxon>Myriangiales</taxon>
        <taxon>Myriangiaceae</taxon>
        <taxon>Myriangium</taxon>
    </lineage>
</organism>
<protein>
    <recommendedName>
        <fullName evidence="4">INO80 complex, subunit Ies4</fullName>
    </recommendedName>
</protein>
<dbReference type="GO" id="GO:0006338">
    <property type="term" value="P:chromatin remodeling"/>
    <property type="evidence" value="ECO:0007669"/>
    <property type="project" value="InterPro"/>
</dbReference>